<reference evidence="1 2" key="2">
    <citation type="journal article" date="2012" name="PLoS Pathog.">
        <title>Diverse lifestyles and strategies of plant pathogenesis encoded in the genomes of eighteen Dothideomycetes fungi.</title>
        <authorList>
            <person name="Ohm R.A."/>
            <person name="Feau N."/>
            <person name="Henrissat B."/>
            <person name="Schoch C.L."/>
            <person name="Horwitz B.A."/>
            <person name="Barry K.W."/>
            <person name="Condon B.J."/>
            <person name="Copeland A.C."/>
            <person name="Dhillon B."/>
            <person name="Glaser F."/>
            <person name="Hesse C.N."/>
            <person name="Kosti I."/>
            <person name="LaButti K."/>
            <person name="Lindquist E.A."/>
            <person name="Lucas S."/>
            <person name="Salamov A.A."/>
            <person name="Bradshaw R.E."/>
            <person name="Ciuffetti L."/>
            <person name="Hamelin R.C."/>
            <person name="Kema G.H.J."/>
            <person name="Lawrence C."/>
            <person name="Scott J.A."/>
            <person name="Spatafora J.W."/>
            <person name="Turgeon B.G."/>
            <person name="de Wit P.J.G.M."/>
            <person name="Zhong S."/>
            <person name="Goodwin S.B."/>
            <person name="Grigoriev I.V."/>
        </authorList>
    </citation>
    <scope>NUCLEOTIDE SEQUENCE [LARGE SCALE GENOMIC DNA]</scope>
    <source>
        <strain evidence="2">NZE10 / CBS 128990</strain>
    </source>
</reference>
<proteinExistence type="predicted"/>
<evidence type="ECO:0000313" key="1">
    <source>
        <dbReference type="EMBL" id="EME42927.1"/>
    </source>
</evidence>
<dbReference type="HOGENOM" id="CLU_2096818_0_0_1"/>
<gene>
    <name evidence="1" type="ORF">DOTSEDRAFT_72385</name>
</gene>
<protein>
    <submittedName>
        <fullName evidence="1">Uncharacterized protein</fullName>
    </submittedName>
</protein>
<organism evidence="1 2">
    <name type="scientific">Dothistroma septosporum (strain NZE10 / CBS 128990)</name>
    <name type="common">Red band needle blight fungus</name>
    <name type="synonym">Mycosphaerella pini</name>
    <dbReference type="NCBI Taxonomy" id="675120"/>
    <lineage>
        <taxon>Eukaryota</taxon>
        <taxon>Fungi</taxon>
        <taxon>Dikarya</taxon>
        <taxon>Ascomycota</taxon>
        <taxon>Pezizomycotina</taxon>
        <taxon>Dothideomycetes</taxon>
        <taxon>Dothideomycetidae</taxon>
        <taxon>Mycosphaerellales</taxon>
        <taxon>Mycosphaerellaceae</taxon>
        <taxon>Dothistroma</taxon>
    </lineage>
</organism>
<reference evidence="2" key="1">
    <citation type="journal article" date="2012" name="PLoS Genet.">
        <title>The genomes of the fungal plant pathogens Cladosporium fulvum and Dothistroma septosporum reveal adaptation to different hosts and lifestyles but also signatures of common ancestry.</title>
        <authorList>
            <person name="de Wit P.J.G.M."/>
            <person name="van der Burgt A."/>
            <person name="Oekmen B."/>
            <person name="Stergiopoulos I."/>
            <person name="Abd-Elsalam K.A."/>
            <person name="Aerts A.L."/>
            <person name="Bahkali A.H."/>
            <person name="Beenen H.G."/>
            <person name="Chettri P."/>
            <person name="Cox M.P."/>
            <person name="Datema E."/>
            <person name="de Vries R.P."/>
            <person name="Dhillon B."/>
            <person name="Ganley A.R."/>
            <person name="Griffiths S.A."/>
            <person name="Guo Y."/>
            <person name="Hamelin R.C."/>
            <person name="Henrissat B."/>
            <person name="Kabir M.S."/>
            <person name="Jashni M.K."/>
            <person name="Kema G."/>
            <person name="Klaubauf S."/>
            <person name="Lapidus A."/>
            <person name="Levasseur A."/>
            <person name="Lindquist E."/>
            <person name="Mehrabi R."/>
            <person name="Ohm R.A."/>
            <person name="Owen T.J."/>
            <person name="Salamov A."/>
            <person name="Schwelm A."/>
            <person name="Schijlen E."/>
            <person name="Sun H."/>
            <person name="van den Burg H.A."/>
            <person name="van Ham R.C.H.J."/>
            <person name="Zhang S."/>
            <person name="Goodwin S.B."/>
            <person name="Grigoriev I.V."/>
            <person name="Collemare J."/>
            <person name="Bradshaw R.E."/>
        </authorList>
    </citation>
    <scope>NUCLEOTIDE SEQUENCE [LARGE SCALE GENOMIC DNA]</scope>
    <source>
        <strain evidence="2">NZE10 / CBS 128990</strain>
    </source>
</reference>
<dbReference type="EMBL" id="KB446540">
    <property type="protein sequence ID" value="EME42927.1"/>
    <property type="molecule type" value="Genomic_DNA"/>
</dbReference>
<keyword evidence="2" id="KW-1185">Reference proteome</keyword>
<dbReference type="AlphaFoldDB" id="M2XKB2"/>
<name>M2XKB2_DOTSN</name>
<accession>M2XKB2</accession>
<evidence type="ECO:0000313" key="2">
    <source>
        <dbReference type="Proteomes" id="UP000016933"/>
    </source>
</evidence>
<dbReference type="Proteomes" id="UP000016933">
    <property type="component" value="Unassembled WGS sequence"/>
</dbReference>
<sequence length="116" mass="13449">MLQPARLLGSCEMKKVPDTIDKGGVWFRQFVELRLVQQQFVILVQSSADLLVLRSDRAAWLFLRALLVRLLLVFNPARYQDIPELLVRGHETVLSQDNLHFDYFPRSVPLRTTSNL</sequence>